<comment type="caution">
    <text evidence="2">The sequence shown here is derived from an EMBL/GenBank/DDBJ whole genome shotgun (WGS) entry which is preliminary data.</text>
</comment>
<keyword evidence="3" id="KW-1185">Reference proteome</keyword>
<feature type="domain" description="DUF1254" evidence="1">
    <location>
        <begin position="46"/>
        <end position="184"/>
    </location>
</feature>
<dbReference type="Gene3D" id="2.60.40.1610">
    <property type="entry name" value="Domain of unknown function DUF1254"/>
    <property type="match status" value="1"/>
</dbReference>
<evidence type="ECO:0000259" key="1">
    <source>
        <dbReference type="Pfam" id="PF06863"/>
    </source>
</evidence>
<proteinExistence type="predicted"/>
<name>A0ABQ6LZ94_9GAMM</name>
<sequence length="185" mass="19863">MKSFLKWMACALGGAVLVHVAVIFSMPKFIMGGLWEGAVKGEKAAVNRFLAADKASAENRRVVRPSPDLLHSTCLVDLSSGPVMLEGEWLAGYWSLQLYDMRASNFASMTNLEGRGSAAQLKSPGTFKVALVPTPAGRAELESQGYRVFEVAGERAIALVRWSALDAEQENAALAAQQGARCYPG</sequence>
<evidence type="ECO:0000313" key="3">
    <source>
        <dbReference type="Proteomes" id="UP001224392"/>
    </source>
</evidence>
<evidence type="ECO:0000313" key="2">
    <source>
        <dbReference type="EMBL" id="GMG87405.1"/>
    </source>
</evidence>
<accession>A0ABQ6LZ94</accession>
<gene>
    <name evidence="2" type="ORF">MNKW57_17260</name>
</gene>
<protein>
    <recommendedName>
        <fullName evidence="1">DUF1254 domain-containing protein</fullName>
    </recommendedName>
</protein>
<dbReference type="InterPro" id="IPR010679">
    <property type="entry name" value="DUF1254"/>
</dbReference>
<dbReference type="EMBL" id="BSYJ01000003">
    <property type="protein sequence ID" value="GMG87405.1"/>
    <property type="molecule type" value="Genomic_DNA"/>
</dbReference>
<dbReference type="InterPro" id="IPR037050">
    <property type="entry name" value="DUF1254_sf"/>
</dbReference>
<dbReference type="SUPFAM" id="SSF160935">
    <property type="entry name" value="VPA0735-like"/>
    <property type="match status" value="1"/>
</dbReference>
<organism evidence="2 3">
    <name type="scientific">Biformimicrobium ophioploci</name>
    <dbReference type="NCBI Taxonomy" id="3036711"/>
    <lineage>
        <taxon>Bacteria</taxon>
        <taxon>Pseudomonadati</taxon>
        <taxon>Pseudomonadota</taxon>
        <taxon>Gammaproteobacteria</taxon>
        <taxon>Cellvibrionales</taxon>
        <taxon>Microbulbiferaceae</taxon>
        <taxon>Biformimicrobium</taxon>
    </lineage>
</organism>
<dbReference type="Pfam" id="PF06863">
    <property type="entry name" value="DUF1254"/>
    <property type="match status" value="1"/>
</dbReference>
<dbReference type="Proteomes" id="UP001224392">
    <property type="component" value="Unassembled WGS sequence"/>
</dbReference>
<dbReference type="RefSeq" id="WP_285764035.1">
    <property type="nucleotide sequence ID" value="NZ_BSYJ01000003.1"/>
</dbReference>
<reference evidence="2 3" key="1">
    <citation type="submission" date="2023-04" db="EMBL/GenBank/DDBJ databases">
        <title>Marinobulbifer ophiurae gen. nov., sp. Nov., isolate from tissue of brittle star Ophioplocus japonicus.</title>
        <authorList>
            <person name="Kawano K."/>
            <person name="Sawayama S."/>
            <person name="Nakagawa S."/>
        </authorList>
    </citation>
    <scope>NUCLEOTIDE SEQUENCE [LARGE SCALE GENOMIC DNA]</scope>
    <source>
        <strain evidence="2 3">NKW57</strain>
    </source>
</reference>